<feature type="compositionally biased region" description="Basic and acidic residues" evidence="1">
    <location>
        <begin position="329"/>
        <end position="341"/>
    </location>
</feature>
<gene>
    <name evidence="4" type="primary">LOC111309616</name>
</gene>
<dbReference type="GeneID" id="111309616"/>
<evidence type="ECO:0000256" key="1">
    <source>
        <dbReference type="SAM" id="MobiDB-lite"/>
    </source>
</evidence>
<protein>
    <submittedName>
        <fullName evidence="4">Muscle M-line assembly protein unc-89-like</fullName>
    </submittedName>
</protein>
<evidence type="ECO:0000313" key="4">
    <source>
        <dbReference type="RefSeq" id="XP_022764380.1"/>
    </source>
</evidence>
<keyword evidence="2" id="KW-0472">Membrane</keyword>
<feature type="region of interest" description="Disordered" evidence="1">
    <location>
        <begin position="193"/>
        <end position="250"/>
    </location>
</feature>
<keyword evidence="3" id="KW-1185">Reference proteome</keyword>
<evidence type="ECO:0000313" key="3">
    <source>
        <dbReference type="Proteomes" id="UP000515121"/>
    </source>
</evidence>
<feature type="region of interest" description="Disordered" evidence="1">
    <location>
        <begin position="131"/>
        <end position="161"/>
    </location>
</feature>
<dbReference type="KEGG" id="dzi:111309616"/>
<dbReference type="RefSeq" id="XP_022764380.1">
    <property type="nucleotide sequence ID" value="XM_022908645.1"/>
</dbReference>
<dbReference type="PANTHER" id="PTHR33472:SF24">
    <property type="entry name" value="VEGETATIVE CELL WALL PROTEIN GP1-LIKE"/>
    <property type="match status" value="1"/>
</dbReference>
<keyword evidence="2" id="KW-1133">Transmembrane helix</keyword>
<feature type="compositionally biased region" description="Polar residues" evidence="1">
    <location>
        <begin position="86"/>
        <end position="100"/>
    </location>
</feature>
<feature type="compositionally biased region" description="Polar residues" evidence="1">
    <location>
        <begin position="233"/>
        <end position="247"/>
    </location>
</feature>
<feature type="region of interest" description="Disordered" evidence="1">
    <location>
        <begin position="423"/>
        <end position="459"/>
    </location>
</feature>
<dbReference type="AlphaFoldDB" id="A0A6P6AHM9"/>
<sequence>MSPRLSMAYESKPIYMQTLLLSSARTTNTFHLYCYSLLCFYFLSYMGDRRPRFRFRFRLPWLSAAATPRLKAASPKTLSPAKKSPPVTSIQPPSPASQETTFQPFGVAVKPSEPSAQVKEVAPITVAATEAPSAAVKPKERGKGKKVAEEQRKAATKGSIHEEIEQRTITNLLAASTEAGTKTRELLGAAFETGKRHQENQEDIERKKTWTTSSTDEKQIKTVSSKYPKDRNTPNNSHQKHVTSNWEQAPLHKEIREDISKLFPKLATGQPKLPTDEKVISVLTLAGENRGASFHLGSESTKKDGPVHIHRGYKINPDDSPDATTDEEGSSRGRKPNDSMTKENPTPRACVNSNTQSINNSIVLESSVNERNPGVYVKFLHNLPESTKSSEKAEPIPKAKLNIKPAEKLIYKPRVRRRCLRGLLAEPSDSDPDNPEKPQRHGCRYSCGQKNKEKETGAL</sequence>
<feature type="region of interest" description="Disordered" evidence="1">
    <location>
        <begin position="72"/>
        <end position="100"/>
    </location>
</feature>
<dbReference type="Proteomes" id="UP000515121">
    <property type="component" value="Unplaced"/>
</dbReference>
<feature type="transmembrane region" description="Helical" evidence="2">
    <location>
        <begin position="30"/>
        <end position="47"/>
    </location>
</feature>
<organism evidence="3 4">
    <name type="scientific">Durio zibethinus</name>
    <name type="common">Durian</name>
    <dbReference type="NCBI Taxonomy" id="66656"/>
    <lineage>
        <taxon>Eukaryota</taxon>
        <taxon>Viridiplantae</taxon>
        <taxon>Streptophyta</taxon>
        <taxon>Embryophyta</taxon>
        <taxon>Tracheophyta</taxon>
        <taxon>Spermatophyta</taxon>
        <taxon>Magnoliopsida</taxon>
        <taxon>eudicotyledons</taxon>
        <taxon>Gunneridae</taxon>
        <taxon>Pentapetalae</taxon>
        <taxon>rosids</taxon>
        <taxon>malvids</taxon>
        <taxon>Malvales</taxon>
        <taxon>Malvaceae</taxon>
        <taxon>Helicteroideae</taxon>
        <taxon>Durio</taxon>
    </lineage>
</organism>
<reference evidence="4" key="1">
    <citation type="submission" date="2025-08" db="UniProtKB">
        <authorList>
            <consortium name="RefSeq"/>
        </authorList>
    </citation>
    <scope>IDENTIFICATION</scope>
    <source>
        <tissue evidence="4">Fruit stalk</tissue>
    </source>
</reference>
<feature type="region of interest" description="Disordered" evidence="1">
    <location>
        <begin position="293"/>
        <end position="354"/>
    </location>
</feature>
<accession>A0A6P6AHM9</accession>
<feature type="compositionally biased region" description="Basic and acidic residues" evidence="1">
    <location>
        <begin position="193"/>
        <end position="208"/>
    </location>
</feature>
<feature type="compositionally biased region" description="Basic and acidic residues" evidence="1">
    <location>
        <begin position="137"/>
        <end position="161"/>
    </location>
</feature>
<proteinExistence type="predicted"/>
<evidence type="ECO:0000256" key="2">
    <source>
        <dbReference type="SAM" id="Phobius"/>
    </source>
</evidence>
<dbReference type="OrthoDB" id="1709592at2759"/>
<feature type="compositionally biased region" description="Acidic residues" evidence="1">
    <location>
        <begin position="319"/>
        <end position="328"/>
    </location>
</feature>
<keyword evidence="2" id="KW-0812">Transmembrane</keyword>
<dbReference type="PANTHER" id="PTHR33472">
    <property type="entry name" value="OS01G0106600 PROTEIN"/>
    <property type="match status" value="1"/>
</dbReference>
<name>A0A6P6AHM9_DURZI</name>
<feature type="compositionally biased region" description="Basic and acidic residues" evidence="1">
    <location>
        <begin position="450"/>
        <end position="459"/>
    </location>
</feature>